<reference evidence="1 2" key="1">
    <citation type="submission" date="2020-07" db="EMBL/GenBank/DDBJ databases">
        <title>Draft genome and description of Corynebacterium haemomassiliense strain Marseile-Q3615 sp. nov.</title>
        <authorList>
            <person name="Boxberger M."/>
            <person name="La Scola B."/>
        </authorList>
    </citation>
    <scope>NUCLEOTIDE SEQUENCE [LARGE SCALE GENOMIC DNA]</scope>
    <source>
        <strain evidence="1 2">Marseille-Q3615</strain>
    </source>
</reference>
<gene>
    <name evidence="1" type="ORF">H0193_07495</name>
</gene>
<dbReference type="EMBL" id="JACDTZ010000001">
    <property type="protein sequence ID" value="MBA5244654.1"/>
    <property type="molecule type" value="Genomic_DNA"/>
</dbReference>
<protein>
    <submittedName>
        <fullName evidence="1">Uncharacterized protein</fullName>
    </submittedName>
</protein>
<dbReference type="AlphaFoldDB" id="A0A7W2I410"/>
<sequence>MAFTMPTDRYPWAGNAVERFEYEVRSQMHYVSEKFPLSLFMGCNPRGQVFFFVLGESDGQVGLVELDFEEQLHRLMYEVLLQRRPDEDPCWGLAVHYDPDADEIQYRGLDGLGAMGDEERALEVQRVAKEMGGLASES</sequence>
<dbReference type="RefSeq" id="WP_181889249.1">
    <property type="nucleotide sequence ID" value="NZ_CAUPJD010000001.1"/>
</dbReference>
<accession>A0A7W2I410</accession>
<dbReference type="Proteomes" id="UP000523682">
    <property type="component" value="Unassembled WGS sequence"/>
</dbReference>
<comment type="caution">
    <text evidence="1">The sequence shown here is derived from an EMBL/GenBank/DDBJ whole genome shotgun (WGS) entry which is preliminary data.</text>
</comment>
<evidence type="ECO:0000313" key="1">
    <source>
        <dbReference type="EMBL" id="MBA5244654.1"/>
    </source>
</evidence>
<name>A0A7W2I410_9CORY</name>
<evidence type="ECO:0000313" key="2">
    <source>
        <dbReference type="Proteomes" id="UP000523682"/>
    </source>
</evidence>
<organism evidence="1 2">
    <name type="scientific">Corynebacterium haemomassiliense</name>
    <dbReference type="NCBI Taxonomy" id="2754726"/>
    <lineage>
        <taxon>Bacteria</taxon>
        <taxon>Bacillati</taxon>
        <taxon>Actinomycetota</taxon>
        <taxon>Actinomycetes</taxon>
        <taxon>Mycobacteriales</taxon>
        <taxon>Corynebacteriaceae</taxon>
        <taxon>Corynebacterium</taxon>
    </lineage>
</organism>
<keyword evidence="2" id="KW-1185">Reference proteome</keyword>
<proteinExistence type="predicted"/>